<dbReference type="EMBL" id="FQZP01000002">
    <property type="protein sequence ID" value="SHI46131.1"/>
    <property type="molecule type" value="Genomic_DNA"/>
</dbReference>
<dbReference type="SUPFAM" id="SSF51445">
    <property type="entry name" value="(Trans)glycosidases"/>
    <property type="match status" value="1"/>
</dbReference>
<dbReference type="InterPro" id="IPR019800">
    <property type="entry name" value="Glyco_hydro_3_AS"/>
</dbReference>
<keyword evidence="4 9" id="KW-0732">Signal</keyword>
<comment type="catalytic activity">
    <reaction evidence="1">
        <text>Hydrolysis of terminal, non-reducing beta-D-glucosyl residues with release of beta-D-glucose.</text>
        <dbReference type="EC" id="3.2.1.21"/>
    </reaction>
</comment>
<keyword evidence="5 7" id="KW-0378">Hydrolase</keyword>
<evidence type="ECO:0000313" key="12">
    <source>
        <dbReference type="EMBL" id="SHI46131.1"/>
    </source>
</evidence>
<dbReference type="PROSITE" id="PS51257">
    <property type="entry name" value="PROKAR_LIPOPROTEIN"/>
    <property type="match status" value="1"/>
</dbReference>
<dbReference type="InterPro" id="IPR002772">
    <property type="entry name" value="Glyco_hydro_3_C"/>
</dbReference>
<organism evidence="12 13">
    <name type="scientific">Thermoclostridium caenicola</name>
    <dbReference type="NCBI Taxonomy" id="659425"/>
    <lineage>
        <taxon>Bacteria</taxon>
        <taxon>Bacillati</taxon>
        <taxon>Bacillota</taxon>
        <taxon>Clostridia</taxon>
        <taxon>Eubacteriales</taxon>
        <taxon>Oscillospiraceae</taxon>
        <taxon>Thermoclostridium</taxon>
    </lineage>
</organism>
<feature type="chain" id="PRO_5039245953" description="beta-glucosidase" evidence="9">
    <location>
        <begin position="22"/>
        <end position="625"/>
    </location>
</feature>
<dbReference type="Pfam" id="PF00933">
    <property type="entry name" value="Glyco_hydro_3"/>
    <property type="match status" value="1"/>
</dbReference>
<evidence type="ECO:0000259" key="10">
    <source>
        <dbReference type="Pfam" id="PF00933"/>
    </source>
</evidence>
<feature type="signal peptide" evidence="9">
    <location>
        <begin position="1"/>
        <end position="21"/>
    </location>
</feature>
<dbReference type="Pfam" id="PF01915">
    <property type="entry name" value="Glyco_hydro_3_C"/>
    <property type="match status" value="1"/>
</dbReference>
<dbReference type="PROSITE" id="PS00775">
    <property type="entry name" value="GLYCOSYL_HYDROL_F3"/>
    <property type="match status" value="1"/>
</dbReference>
<dbReference type="InterPro" id="IPR036962">
    <property type="entry name" value="Glyco_hydro_3_N_sf"/>
</dbReference>
<dbReference type="InterPro" id="IPR017853">
    <property type="entry name" value="GH"/>
</dbReference>
<evidence type="ECO:0000313" key="13">
    <source>
        <dbReference type="Proteomes" id="UP000324781"/>
    </source>
</evidence>
<keyword evidence="13" id="KW-1185">Reference proteome</keyword>
<reference evidence="12 13" key="1">
    <citation type="submission" date="2016-11" db="EMBL/GenBank/DDBJ databases">
        <authorList>
            <person name="Varghese N."/>
            <person name="Submissions S."/>
        </authorList>
    </citation>
    <scope>NUCLEOTIDE SEQUENCE [LARGE SCALE GENOMIC DNA]</scope>
    <source>
        <strain evidence="12 13">DSM 19027</strain>
    </source>
</reference>
<feature type="domain" description="Glycoside hydrolase family 3 N-terminal" evidence="10">
    <location>
        <begin position="68"/>
        <end position="381"/>
    </location>
</feature>
<evidence type="ECO:0000256" key="4">
    <source>
        <dbReference type="ARBA" id="ARBA00022729"/>
    </source>
</evidence>
<evidence type="ECO:0000256" key="6">
    <source>
        <dbReference type="ARBA" id="ARBA00023295"/>
    </source>
</evidence>
<dbReference type="Gene3D" id="3.40.50.1700">
    <property type="entry name" value="Glycoside hydrolase family 3 C-terminal domain"/>
    <property type="match status" value="1"/>
</dbReference>
<dbReference type="PANTHER" id="PTHR30620">
    <property type="entry name" value="PERIPLASMIC BETA-GLUCOSIDASE-RELATED"/>
    <property type="match status" value="1"/>
</dbReference>
<name>A0A1M6BBK2_9FIRM</name>
<evidence type="ECO:0000256" key="2">
    <source>
        <dbReference type="ARBA" id="ARBA00005336"/>
    </source>
</evidence>
<dbReference type="InterPro" id="IPR051915">
    <property type="entry name" value="Cellulose_Degrad_GH3"/>
</dbReference>
<dbReference type="InterPro" id="IPR001764">
    <property type="entry name" value="Glyco_hydro_3_N"/>
</dbReference>
<dbReference type="EC" id="3.2.1.21" evidence="3"/>
<dbReference type="InterPro" id="IPR036881">
    <property type="entry name" value="Glyco_hydro_3_C_sf"/>
</dbReference>
<evidence type="ECO:0000256" key="5">
    <source>
        <dbReference type="ARBA" id="ARBA00022801"/>
    </source>
</evidence>
<evidence type="ECO:0000256" key="8">
    <source>
        <dbReference type="SAM" id="MobiDB-lite"/>
    </source>
</evidence>
<dbReference type="PRINTS" id="PR00133">
    <property type="entry name" value="GLHYDRLASE3"/>
</dbReference>
<dbReference type="GO" id="GO:0009251">
    <property type="term" value="P:glucan catabolic process"/>
    <property type="evidence" value="ECO:0007669"/>
    <property type="project" value="TreeGrafter"/>
</dbReference>
<feature type="region of interest" description="Disordered" evidence="8">
    <location>
        <begin position="25"/>
        <end position="55"/>
    </location>
</feature>
<evidence type="ECO:0000256" key="1">
    <source>
        <dbReference type="ARBA" id="ARBA00000448"/>
    </source>
</evidence>
<dbReference type="RefSeq" id="WP_149677536.1">
    <property type="nucleotide sequence ID" value="NZ_FQZP01000002.1"/>
</dbReference>
<evidence type="ECO:0000256" key="9">
    <source>
        <dbReference type="SAM" id="SignalP"/>
    </source>
</evidence>
<comment type="similarity">
    <text evidence="2 7">Belongs to the glycosyl hydrolase 3 family.</text>
</comment>
<proteinExistence type="inferred from homology"/>
<dbReference type="Proteomes" id="UP000324781">
    <property type="component" value="Unassembled WGS sequence"/>
</dbReference>
<dbReference type="Gene3D" id="3.20.20.300">
    <property type="entry name" value="Glycoside hydrolase, family 3, N-terminal domain"/>
    <property type="match status" value="1"/>
</dbReference>
<feature type="domain" description="Glycoside hydrolase family 3 C-terminal" evidence="11">
    <location>
        <begin position="420"/>
        <end position="625"/>
    </location>
</feature>
<sequence>MRKRLMAILSCLMLISLLAGCGQENPQTPNSQPPEPNVSAVPGEPSQPQTVLKHSADATPEEIVASMTLEQKAAQMLQPAIYRATPAAMRKYGYGSILSQYQTMDMTAAGWKRTVRSYQEAALVSPGGIPFIYGTDAVHGVNFCLDSVIFPHNIGIGAANDEELTYKMGLIVADELKHTGMLWNFAPCVAVATEPRWGRTYESYSSKPELVSQLGVAYARGLIDGGILPCAKHFFADGNIGYGTGEGDFLVDRGDASLTQSEIDALLAVYKKLIDSGVKTIMISHSSVNGVKMHENAYYINDVLKGEMGFDGFVVSDWASIHNISVQGLKNQVITAINSGIDMLMEPDAYSECYKYIIEAVNEGLISQERIDDAVTRIIRVKMELGLFDDPMQERLETTYPAAGSDEARDIARQLVEKSLVLLKNDNSILPLKPGSKIFVIGPAMNDTGVQCGGWTIEWLGGTDSEKGTKYVHNATTILEGLQQIANKYNLTIITDQAQASEADLTILCVGEKPYAEWFGDTADLSLTGSLGLTGNKEAIDLAKSLGKPTVTLIVAGRNLIIEEYFDDWDAVVMCYLPGSEADGVANVLTGKVPFTGTLPMPWYKSVEDIGTGNSRFDVGYGLKY</sequence>
<keyword evidence="6 7" id="KW-0326">Glycosidase</keyword>
<dbReference type="AlphaFoldDB" id="A0A1M6BBK2"/>
<dbReference type="PANTHER" id="PTHR30620:SF16">
    <property type="entry name" value="LYSOSOMAL BETA GLUCOSIDASE"/>
    <property type="match status" value="1"/>
</dbReference>
<accession>A0A1M6BBK2</accession>
<protein>
    <recommendedName>
        <fullName evidence="3">beta-glucosidase</fullName>
        <ecNumber evidence="3">3.2.1.21</ecNumber>
    </recommendedName>
</protein>
<dbReference type="SUPFAM" id="SSF52279">
    <property type="entry name" value="Beta-D-glucan exohydrolase, C-terminal domain"/>
    <property type="match status" value="1"/>
</dbReference>
<gene>
    <name evidence="12" type="ORF">SAMN05444373_1002138</name>
</gene>
<evidence type="ECO:0000259" key="11">
    <source>
        <dbReference type="Pfam" id="PF01915"/>
    </source>
</evidence>
<evidence type="ECO:0000256" key="7">
    <source>
        <dbReference type="RuleBase" id="RU361161"/>
    </source>
</evidence>
<dbReference type="OrthoDB" id="9805821at2"/>
<dbReference type="GO" id="GO:0008422">
    <property type="term" value="F:beta-glucosidase activity"/>
    <property type="evidence" value="ECO:0007669"/>
    <property type="project" value="UniProtKB-EC"/>
</dbReference>
<evidence type="ECO:0000256" key="3">
    <source>
        <dbReference type="ARBA" id="ARBA00012744"/>
    </source>
</evidence>